<dbReference type="InterPro" id="IPR041342">
    <property type="entry name" value="CBM35"/>
</dbReference>
<dbReference type="Gene3D" id="2.60.120.260">
    <property type="entry name" value="Galactose-binding domain-like"/>
    <property type="match status" value="1"/>
</dbReference>
<dbReference type="InterPro" id="IPR008979">
    <property type="entry name" value="Galactose-bd-like_sf"/>
</dbReference>
<dbReference type="Gene3D" id="3.20.20.80">
    <property type="entry name" value="Glycosidases"/>
    <property type="match status" value="1"/>
</dbReference>
<feature type="signal peptide" evidence="4">
    <location>
        <begin position="1"/>
        <end position="18"/>
    </location>
</feature>
<keyword evidence="1 3" id="KW-0378">Hydrolase</keyword>
<organism evidence="6 7">
    <name type="scientific">Mariniflexile aquimaris</name>
    <dbReference type="NCBI Taxonomy" id="881009"/>
    <lineage>
        <taxon>Bacteria</taxon>
        <taxon>Pseudomonadati</taxon>
        <taxon>Bacteroidota</taxon>
        <taxon>Flavobacteriia</taxon>
        <taxon>Flavobacteriales</taxon>
        <taxon>Flavobacteriaceae</taxon>
        <taxon>Mariniflexile</taxon>
    </lineage>
</organism>
<dbReference type="InterPro" id="IPR005084">
    <property type="entry name" value="CBM6"/>
</dbReference>
<proteinExistence type="inferred from homology"/>
<dbReference type="SUPFAM" id="SSF49785">
    <property type="entry name" value="Galactose-binding domain-like"/>
    <property type="match status" value="1"/>
</dbReference>
<dbReference type="SUPFAM" id="SSF51445">
    <property type="entry name" value="(Trans)glycosidases"/>
    <property type="match status" value="1"/>
</dbReference>
<dbReference type="Proteomes" id="UP001597011">
    <property type="component" value="Unassembled WGS sequence"/>
</dbReference>
<protein>
    <submittedName>
        <fullName evidence="6">Cellulase family glycosylhydrolase</fullName>
    </submittedName>
</protein>
<evidence type="ECO:0000256" key="2">
    <source>
        <dbReference type="ARBA" id="ARBA00023295"/>
    </source>
</evidence>
<evidence type="ECO:0000259" key="5">
    <source>
        <dbReference type="PROSITE" id="PS51175"/>
    </source>
</evidence>
<keyword evidence="2 3" id="KW-0326">Glycosidase</keyword>
<name>A0ABW3BPH9_9FLAO</name>
<dbReference type="PANTHER" id="PTHR31297:SF13">
    <property type="entry name" value="PUTATIVE-RELATED"/>
    <property type="match status" value="1"/>
</dbReference>
<reference evidence="7" key="1">
    <citation type="journal article" date="2019" name="Int. J. Syst. Evol. Microbiol.">
        <title>The Global Catalogue of Microorganisms (GCM) 10K type strain sequencing project: providing services to taxonomists for standard genome sequencing and annotation.</title>
        <authorList>
            <consortium name="The Broad Institute Genomics Platform"/>
            <consortium name="The Broad Institute Genome Sequencing Center for Infectious Disease"/>
            <person name="Wu L."/>
            <person name="Ma J."/>
        </authorList>
    </citation>
    <scope>NUCLEOTIDE SEQUENCE [LARGE SCALE GENOMIC DNA]</scope>
    <source>
        <strain evidence="7">CCUG 60529</strain>
    </source>
</reference>
<accession>A0ABW3BPH9</accession>
<dbReference type="InterPro" id="IPR050386">
    <property type="entry name" value="Glycosyl_hydrolase_5"/>
</dbReference>
<dbReference type="PANTHER" id="PTHR31297">
    <property type="entry name" value="GLUCAN ENDO-1,6-BETA-GLUCOSIDASE B"/>
    <property type="match status" value="1"/>
</dbReference>
<feature type="chain" id="PRO_5046636218" evidence="4">
    <location>
        <begin position="19"/>
        <end position="580"/>
    </location>
</feature>
<dbReference type="InterPro" id="IPR001547">
    <property type="entry name" value="Glyco_hydro_5"/>
</dbReference>
<comment type="similarity">
    <text evidence="3">Belongs to the glycosyl hydrolase 5 (cellulase A) family.</text>
</comment>
<dbReference type="RefSeq" id="WP_379939511.1">
    <property type="nucleotide sequence ID" value="NZ_JBHTIB010000002.1"/>
</dbReference>
<comment type="caution">
    <text evidence="6">The sequence shown here is derived from an EMBL/GenBank/DDBJ whole genome shotgun (WGS) entry which is preliminary data.</text>
</comment>
<feature type="domain" description="CBM6" evidence="5">
    <location>
        <begin position="446"/>
        <end position="577"/>
    </location>
</feature>
<dbReference type="CDD" id="cd04080">
    <property type="entry name" value="CBM6_cellulase-like"/>
    <property type="match status" value="1"/>
</dbReference>
<keyword evidence="4" id="KW-0732">Signal</keyword>
<dbReference type="Pfam" id="PF18099">
    <property type="entry name" value="CBM_35_2"/>
    <property type="match status" value="1"/>
</dbReference>
<keyword evidence="7" id="KW-1185">Reference proteome</keyword>
<dbReference type="Pfam" id="PF00150">
    <property type="entry name" value="Cellulase"/>
    <property type="match status" value="1"/>
</dbReference>
<evidence type="ECO:0000313" key="6">
    <source>
        <dbReference type="EMBL" id="MFD0834886.1"/>
    </source>
</evidence>
<dbReference type="PROSITE" id="PS51175">
    <property type="entry name" value="CBM6"/>
    <property type="match status" value="1"/>
</dbReference>
<dbReference type="EMBL" id="JBHTIB010000002">
    <property type="protein sequence ID" value="MFD0834886.1"/>
    <property type="molecule type" value="Genomic_DNA"/>
</dbReference>
<sequence>MKHLVLILFLVTSSIVQSQNFLHRDGQNIVDKNGNNVLLRGLGLGGWMVQEGYMLQTGDFAGPQHVIKQNIENLIGKEKTKLFYDSYLANGITKRDIDSLAAWGFNSVRLPMHYNLYTPPIEDEINDEITWLDKGFQMTDELLEWCKANKMYLVLDLHAAPGGQGNDANISDYDKSKPSLWESEANQKKMIALWRKLADRYKNEPWIGGYDIINEPNWNFTGKNKNGCDETSNAPLRELMIAITKAIREVDTNHIIFIEGNCWGNNYEGILPVWDDNIVLSFHKYWNYNTIKSIQKMLDYRSQYNIPIWLGESGENSNVWFKEAISLVESNNIGWAFWPMKKIENIAGVTSVTKNPEFEIIRNYWKNGGEKPTEAFAFNALMQLAENYKMEHVTIKRDVIDAMFRQVKTNTTKPYKKHVVPGLVYATEYDLGTNGYAYLDNDFVNYRVDTGKAVKWNSGNKMRNDGVDIQICNDKISNGYEVFDIRDGEWLQYTVTANKKGSYNVLIRYANNSKKAKVHLENEKTHISKKFKLPVATNNEAPYRTFTIPDVTLEKGENQIKVVFDKGGFILNSLEFKSNN</sequence>
<evidence type="ECO:0000313" key="7">
    <source>
        <dbReference type="Proteomes" id="UP001597011"/>
    </source>
</evidence>
<evidence type="ECO:0000256" key="4">
    <source>
        <dbReference type="SAM" id="SignalP"/>
    </source>
</evidence>
<evidence type="ECO:0000256" key="1">
    <source>
        <dbReference type="ARBA" id="ARBA00022801"/>
    </source>
</evidence>
<evidence type="ECO:0000256" key="3">
    <source>
        <dbReference type="RuleBase" id="RU361153"/>
    </source>
</evidence>
<gene>
    <name evidence="6" type="ORF">ACFQ0I_03860</name>
</gene>
<dbReference type="InterPro" id="IPR017853">
    <property type="entry name" value="GH"/>
</dbReference>